<evidence type="ECO:0000313" key="1">
    <source>
        <dbReference type="EMBL" id="KAG0410588.1"/>
    </source>
</evidence>
<proteinExistence type="predicted"/>
<evidence type="ECO:0000313" key="2">
    <source>
        <dbReference type="Proteomes" id="UP000805193"/>
    </source>
</evidence>
<keyword evidence="2" id="KW-1185">Reference proteome</keyword>
<reference evidence="1 2" key="1">
    <citation type="journal article" date="2020" name="Cell">
        <title>Large-Scale Comparative Analyses of Tick Genomes Elucidate Their Genetic Diversity and Vector Capacities.</title>
        <authorList>
            <consortium name="Tick Genome and Microbiome Consortium (TIGMIC)"/>
            <person name="Jia N."/>
            <person name="Wang J."/>
            <person name="Shi W."/>
            <person name="Du L."/>
            <person name="Sun Y."/>
            <person name="Zhan W."/>
            <person name="Jiang J.F."/>
            <person name="Wang Q."/>
            <person name="Zhang B."/>
            <person name="Ji P."/>
            <person name="Bell-Sakyi L."/>
            <person name="Cui X.M."/>
            <person name="Yuan T.T."/>
            <person name="Jiang B.G."/>
            <person name="Yang W.F."/>
            <person name="Lam T.T."/>
            <person name="Chang Q.C."/>
            <person name="Ding S.J."/>
            <person name="Wang X.J."/>
            <person name="Zhu J.G."/>
            <person name="Ruan X.D."/>
            <person name="Zhao L."/>
            <person name="Wei J.T."/>
            <person name="Ye R.Z."/>
            <person name="Que T.C."/>
            <person name="Du C.H."/>
            <person name="Zhou Y.H."/>
            <person name="Cheng J.X."/>
            <person name="Dai P.F."/>
            <person name="Guo W.B."/>
            <person name="Han X.H."/>
            <person name="Huang E.J."/>
            <person name="Li L.F."/>
            <person name="Wei W."/>
            <person name="Gao Y.C."/>
            <person name="Liu J.Z."/>
            <person name="Shao H.Z."/>
            <person name="Wang X."/>
            <person name="Wang C.C."/>
            <person name="Yang T.C."/>
            <person name="Huo Q.B."/>
            <person name="Li W."/>
            <person name="Chen H.Y."/>
            <person name="Chen S.E."/>
            <person name="Zhou L.G."/>
            <person name="Ni X.B."/>
            <person name="Tian J.H."/>
            <person name="Sheng Y."/>
            <person name="Liu T."/>
            <person name="Pan Y.S."/>
            <person name="Xia L.Y."/>
            <person name="Li J."/>
            <person name="Zhao F."/>
            <person name="Cao W.C."/>
        </authorList>
    </citation>
    <scope>NUCLEOTIDE SEQUENCE [LARGE SCALE GENOMIC DNA]</scope>
    <source>
        <strain evidence="1">Iper-2018</strain>
    </source>
</reference>
<sequence length="411" mass="43685">MGKVGRDASLAKCIGENDLDMENVQERRKDDRAVDDGTVSEGTPVDAVLDAAVALVTLPEVFSVQHMGALHFQVVVNSKAAVRKLLDAGGLSIGGNLVPLVPVGPQVTTVTVLFLPAHVPDELLVRSLAQHGKVQEITHGVYKDTPSIKTGTRYVKMEMKEQNPVPNFLRIGGYRVTCDYRGMKRVCRRCKKEGHFKAQCTEEYCTRCACFGHATETCAAGCRWCGAAHATVDCSARRSYSAVAGLPAEDFPALPGTSKETARADLAAAASLQRPQEARTKKTGMGAGGDAVGLTAAPAPHVGDKSPTRGTETVRRADDAIDALTTPGKQTETAPNAGGEASRTKGEGNPLDHAAAKGELYPKWSSAMDDLFGSDSEELVVDVRSDEAEEENMEKTEEPAEGKGSTCVYTP</sequence>
<organism evidence="1 2">
    <name type="scientific">Ixodes persulcatus</name>
    <name type="common">Taiga tick</name>
    <dbReference type="NCBI Taxonomy" id="34615"/>
    <lineage>
        <taxon>Eukaryota</taxon>
        <taxon>Metazoa</taxon>
        <taxon>Ecdysozoa</taxon>
        <taxon>Arthropoda</taxon>
        <taxon>Chelicerata</taxon>
        <taxon>Arachnida</taxon>
        <taxon>Acari</taxon>
        <taxon>Parasitiformes</taxon>
        <taxon>Ixodida</taxon>
        <taxon>Ixodoidea</taxon>
        <taxon>Ixodidae</taxon>
        <taxon>Ixodinae</taxon>
        <taxon>Ixodes</taxon>
    </lineage>
</organism>
<comment type="caution">
    <text evidence="1">The sequence shown here is derived from an EMBL/GenBank/DDBJ whole genome shotgun (WGS) entry which is preliminary data.</text>
</comment>
<gene>
    <name evidence="1" type="ORF">HPB47_012288</name>
</gene>
<accession>A0AC60NTW8</accession>
<name>A0AC60NTW8_IXOPE</name>
<dbReference type="Proteomes" id="UP000805193">
    <property type="component" value="Unassembled WGS sequence"/>
</dbReference>
<dbReference type="EMBL" id="JABSTQ010011508">
    <property type="protein sequence ID" value="KAG0410588.1"/>
    <property type="molecule type" value="Genomic_DNA"/>
</dbReference>
<protein>
    <submittedName>
        <fullName evidence="1">Uncharacterized protein</fullName>
    </submittedName>
</protein>